<organism evidence="1 2">
    <name type="scientific">Salarchaeum japonicum</name>
    <dbReference type="NCBI Taxonomy" id="555573"/>
    <lineage>
        <taxon>Archaea</taxon>
        <taxon>Methanobacteriati</taxon>
        <taxon>Methanobacteriota</taxon>
        <taxon>Stenosarchaea group</taxon>
        <taxon>Halobacteria</taxon>
        <taxon>Halobacteriales</taxon>
        <taxon>Halobacteriaceae</taxon>
    </lineage>
</organism>
<dbReference type="Proteomes" id="UP001500194">
    <property type="component" value="Unassembled WGS sequence"/>
</dbReference>
<gene>
    <name evidence="1" type="ORF">GCM10009019_04110</name>
</gene>
<dbReference type="AlphaFoldDB" id="A0AAV3SXN0"/>
<sequence length="85" mass="9416">MSTDVSERVREIARYNEENESAVIQQAVEKGVDDLWRDVVISKYLTGEISREEAVDELGADIVRDVDTAASAIEDDVSWGLSNEG</sequence>
<name>A0AAV3SXN0_9EURY</name>
<reference evidence="1 2" key="1">
    <citation type="journal article" date="2019" name="Int. J. Syst. Evol. Microbiol.">
        <title>The Global Catalogue of Microorganisms (GCM) 10K type strain sequencing project: providing services to taxonomists for standard genome sequencing and annotation.</title>
        <authorList>
            <consortium name="The Broad Institute Genomics Platform"/>
            <consortium name="The Broad Institute Genome Sequencing Center for Infectious Disease"/>
            <person name="Wu L."/>
            <person name="Ma J."/>
        </authorList>
    </citation>
    <scope>NUCLEOTIDE SEQUENCE [LARGE SCALE GENOMIC DNA]</scope>
    <source>
        <strain evidence="1 2">JCM 16327</strain>
    </source>
</reference>
<accession>A0AAV3SXN0</accession>
<dbReference type="GeneID" id="68572475"/>
<evidence type="ECO:0000313" key="2">
    <source>
        <dbReference type="Proteomes" id="UP001500194"/>
    </source>
</evidence>
<protein>
    <recommendedName>
        <fullName evidence="3">Antitoxin VbhA domain-containing protein</fullName>
    </recommendedName>
</protein>
<evidence type="ECO:0000313" key="1">
    <source>
        <dbReference type="EMBL" id="GAA0645186.1"/>
    </source>
</evidence>
<proteinExistence type="predicted"/>
<evidence type="ECO:0008006" key="3">
    <source>
        <dbReference type="Google" id="ProtNLM"/>
    </source>
</evidence>
<dbReference type="RefSeq" id="WP_227261874.1">
    <property type="nucleotide sequence ID" value="NZ_BAAADU010000002.1"/>
</dbReference>
<keyword evidence="2" id="KW-1185">Reference proteome</keyword>
<dbReference type="EMBL" id="BAAADU010000002">
    <property type="protein sequence ID" value="GAA0645186.1"/>
    <property type="molecule type" value="Genomic_DNA"/>
</dbReference>
<comment type="caution">
    <text evidence="1">The sequence shown here is derived from an EMBL/GenBank/DDBJ whole genome shotgun (WGS) entry which is preliminary data.</text>
</comment>